<evidence type="ECO:0000256" key="7">
    <source>
        <dbReference type="HAMAP-Rule" id="MF_02065"/>
    </source>
</evidence>
<sequence>MSKQHPEEESFKDKILNSLNNSDEETSKSDRSSTRQGQQNRSSSASRQRDRLNVSQEPVGTRRSSGAKSKAQNTKKSVPTKKDDKEAKKPPIKKSTRKENVSNNAKTPLSVSSDEMQRRKMRQKEDRIVSKIVTVVVVALLVIGGILGFSVYRYVSSSLQPLDSGSKKTIAVEIPSGSSNKQIGEILQEDKVIKSGMVFNYYTKFNNLTGFQAGSYHFSPAMTLEEISKSLQGGGAGTAGADAKLTIPEGVDIDKIGDIIAKDTKIKKSDFTDLMKNEDFFKKMQEKYPDLLASAAKAKGVRYRLEGYLFPATYDYYKTSSLEDIVTQMIDKTNTVLSAYYDTIKQKNMDVQEVLTLASLVEKEGVTETDRKKIAQVFFNRIAAGMPLQSDISILYALGEHKEKVYNKDLQVDSPYNLYTNTGYGPGPFDSPSEQSIKAVLEPTPNNYYYFVADIKTGKVYYAETYEEHLVLVEKYVNN</sequence>
<evidence type="ECO:0000256" key="2">
    <source>
        <dbReference type="ARBA" id="ARBA00022692"/>
    </source>
</evidence>
<evidence type="ECO:0000256" key="3">
    <source>
        <dbReference type="ARBA" id="ARBA00022989"/>
    </source>
</evidence>
<dbReference type="Gene3D" id="3.30.1490.480">
    <property type="entry name" value="Endolytic murein transglycosylase"/>
    <property type="match status" value="1"/>
</dbReference>
<feature type="compositionally biased region" description="Low complexity" evidence="8">
    <location>
        <begin position="35"/>
        <end position="46"/>
    </location>
</feature>
<evidence type="ECO:0000256" key="4">
    <source>
        <dbReference type="ARBA" id="ARBA00023136"/>
    </source>
</evidence>
<dbReference type="KEGG" id="esg:EsVE80_09600"/>
<proteinExistence type="inferred from homology"/>
<feature type="transmembrane region" description="Helical" evidence="7">
    <location>
        <begin position="128"/>
        <end position="152"/>
    </location>
</feature>
<dbReference type="NCBIfam" id="TIGR00247">
    <property type="entry name" value="endolytic transglycosylase MltG"/>
    <property type="match status" value="1"/>
</dbReference>
<keyword evidence="1 7" id="KW-1003">Cell membrane</keyword>
<evidence type="ECO:0000313" key="10">
    <source>
        <dbReference type="Proteomes" id="UP000502998"/>
    </source>
</evidence>
<accession>A0A679IQL5</accession>
<dbReference type="PANTHER" id="PTHR30518:SF2">
    <property type="entry name" value="ENDOLYTIC MUREIN TRANSGLYCOSYLASE"/>
    <property type="match status" value="1"/>
</dbReference>
<dbReference type="HAMAP" id="MF_02065">
    <property type="entry name" value="MltG"/>
    <property type="match status" value="1"/>
</dbReference>
<dbReference type="CDD" id="cd08010">
    <property type="entry name" value="MltG_like"/>
    <property type="match status" value="1"/>
</dbReference>
<evidence type="ECO:0000313" key="9">
    <source>
        <dbReference type="EMBL" id="BCA85437.1"/>
    </source>
</evidence>
<dbReference type="GO" id="GO:0071555">
    <property type="term" value="P:cell wall organization"/>
    <property type="evidence" value="ECO:0007669"/>
    <property type="project" value="UniProtKB-KW"/>
</dbReference>
<evidence type="ECO:0000256" key="8">
    <source>
        <dbReference type="SAM" id="MobiDB-lite"/>
    </source>
</evidence>
<gene>
    <name evidence="9" type="primary">pabC</name>
    <name evidence="7" type="synonym">mltG</name>
    <name evidence="9" type="ORF">EsVE80_09600</name>
</gene>
<evidence type="ECO:0000256" key="5">
    <source>
        <dbReference type="ARBA" id="ARBA00023239"/>
    </source>
</evidence>
<dbReference type="RefSeq" id="WP_173102712.1">
    <property type="nucleotide sequence ID" value="NZ_AP022822.1"/>
</dbReference>
<evidence type="ECO:0000256" key="1">
    <source>
        <dbReference type="ARBA" id="ARBA00022475"/>
    </source>
</evidence>
<dbReference type="GO" id="GO:0009252">
    <property type="term" value="P:peptidoglycan biosynthetic process"/>
    <property type="evidence" value="ECO:0007669"/>
    <property type="project" value="UniProtKB-UniRule"/>
</dbReference>
<comment type="similarity">
    <text evidence="7">Belongs to the transglycosylase MltG family.</text>
</comment>
<comment type="function">
    <text evidence="7">Functions as a peptidoglycan terminase that cleaves nascent peptidoglycan strands endolytically to terminate their elongation.</text>
</comment>
<keyword evidence="4 7" id="KW-0472">Membrane</keyword>
<feature type="compositionally biased region" description="Basic and acidic residues" evidence="8">
    <location>
        <begin position="115"/>
        <end position="124"/>
    </location>
</feature>
<keyword evidence="10" id="KW-1185">Reference proteome</keyword>
<feature type="compositionally biased region" description="Basic and acidic residues" evidence="8">
    <location>
        <begin position="1"/>
        <end position="15"/>
    </location>
</feature>
<evidence type="ECO:0000256" key="6">
    <source>
        <dbReference type="ARBA" id="ARBA00023316"/>
    </source>
</evidence>
<dbReference type="EMBL" id="AP022822">
    <property type="protein sequence ID" value="BCA85437.1"/>
    <property type="molecule type" value="Genomic_DNA"/>
</dbReference>
<dbReference type="GO" id="GO:0008932">
    <property type="term" value="F:lytic endotransglycosylase activity"/>
    <property type="evidence" value="ECO:0007669"/>
    <property type="project" value="UniProtKB-UniRule"/>
</dbReference>
<keyword evidence="3 7" id="KW-1133">Transmembrane helix</keyword>
<feature type="region of interest" description="Disordered" evidence="8">
    <location>
        <begin position="1"/>
        <end position="124"/>
    </location>
</feature>
<dbReference type="PANTHER" id="PTHR30518">
    <property type="entry name" value="ENDOLYTIC MUREIN TRANSGLYCOSYLASE"/>
    <property type="match status" value="1"/>
</dbReference>
<feature type="compositionally biased region" description="Basic and acidic residues" evidence="8">
    <location>
        <begin position="80"/>
        <end position="89"/>
    </location>
</feature>
<feature type="compositionally biased region" description="Polar residues" evidence="8">
    <location>
        <begin position="101"/>
        <end position="114"/>
    </location>
</feature>
<feature type="compositionally biased region" description="Polar residues" evidence="8">
    <location>
        <begin position="53"/>
        <end position="77"/>
    </location>
</feature>
<name>A0A679IQL5_9ENTE</name>
<dbReference type="AlphaFoldDB" id="A0A679IQL5"/>
<reference evidence="9 10" key="1">
    <citation type="submission" date="2020-02" db="EMBL/GenBank/DDBJ databases">
        <title>Characterization of vanA genotype vancomycin-resistant Enterococcus saigonensis VE80.</title>
        <authorList>
            <person name="Harada T."/>
            <person name="Motooka D."/>
            <person name="Nakamura S."/>
            <person name="Yamamoto Y."/>
            <person name="Kawahara R."/>
            <person name="Kawatsu K."/>
        </authorList>
    </citation>
    <scope>NUCLEOTIDE SEQUENCE [LARGE SCALE GENOMIC DNA]</scope>
    <source>
        <strain evidence="9 10">VE80</strain>
    </source>
</reference>
<organism evidence="9 10">
    <name type="scientific">Enterococcus saigonensis</name>
    <dbReference type="NCBI Taxonomy" id="1805431"/>
    <lineage>
        <taxon>Bacteria</taxon>
        <taxon>Bacillati</taxon>
        <taxon>Bacillota</taxon>
        <taxon>Bacilli</taxon>
        <taxon>Lactobacillales</taxon>
        <taxon>Enterococcaceae</taxon>
        <taxon>Enterococcus</taxon>
    </lineage>
</organism>
<dbReference type="InterPro" id="IPR003770">
    <property type="entry name" value="MLTG-like"/>
</dbReference>
<comment type="subcellular location">
    <subcellularLocation>
        <location evidence="7">Cell membrane</location>
        <topology evidence="7">Single-pass membrane protein</topology>
    </subcellularLocation>
</comment>
<dbReference type="EC" id="4.2.2.29" evidence="7"/>
<keyword evidence="6 7" id="KW-0961">Cell wall biogenesis/degradation</keyword>
<comment type="catalytic activity">
    <reaction evidence="7">
        <text>a peptidoglycan chain = a peptidoglycan chain with N-acetyl-1,6-anhydromuramyl-[peptide] at the reducing end + a peptidoglycan chain with N-acetylglucosamine at the non-reducing end.</text>
        <dbReference type="EC" id="4.2.2.29"/>
    </reaction>
</comment>
<feature type="site" description="Important for catalytic activity" evidence="7">
    <location>
        <position position="364"/>
    </location>
</feature>
<keyword evidence="5 7" id="KW-0456">Lyase</keyword>
<dbReference type="Pfam" id="PF02618">
    <property type="entry name" value="YceG"/>
    <property type="match status" value="1"/>
</dbReference>
<dbReference type="Proteomes" id="UP000502998">
    <property type="component" value="Chromosome"/>
</dbReference>
<dbReference type="GO" id="GO:0005886">
    <property type="term" value="C:plasma membrane"/>
    <property type="evidence" value="ECO:0007669"/>
    <property type="project" value="UniProtKB-SubCell"/>
</dbReference>
<protein>
    <recommendedName>
        <fullName evidence="7">Endolytic murein transglycosylase</fullName>
        <ecNumber evidence="7">4.2.2.29</ecNumber>
    </recommendedName>
    <alternativeName>
        <fullName evidence="7">Peptidoglycan lytic transglycosylase</fullName>
    </alternativeName>
    <alternativeName>
        <fullName evidence="7">Peptidoglycan polymerization terminase</fullName>
    </alternativeName>
</protein>
<keyword evidence="2 7" id="KW-0812">Transmembrane</keyword>